<dbReference type="PRINTS" id="PR00032">
    <property type="entry name" value="HTHARAC"/>
</dbReference>
<dbReference type="InterPro" id="IPR020449">
    <property type="entry name" value="Tscrpt_reg_AraC-type_HTH"/>
</dbReference>
<sequence length="496" mass="56037">MLSILIVDDEVLIREGLSRMISKQSEFFHVAGSCQNGREALELLSGGGIDLVITDIRMPEVDGLELIRKVKEHYPNTRCILMSGFTEFSYARDAIRYSAVDYLLKPIDKEQLFGLLHRLDTENRERADQENRLRLRLLDSYLHAGSASHSSAPMLSLPQPFYAVCVHRAGNSETMLEGSEHFRMVNGLDTDCLTLQPLLQMWIGYFPEEPTPEAIRQFFKPLLSAGGGAPVHVGASASRSQLSELKAAYVEASRACYAGIYSDASLFFAYSEDLAPTPESVSEPTAADWKELGESLQILSTDRVTEWLRQQFAALRLRRAEPQEIVRFCRNVEEEAAKEFQDLFPLSREERETLEKSLLSCMTFAKMEELFLSSLLPALDQIRGVRKELGGKAVEHVKRWIAANYNQHADLNSLAGMVFLTPSYLSKLFKQETGLTLTEYITEIRIKKAKLLLRQEPNMKVHSIGAEVGYPDPAYFNKLFKRVVGVTPNEYKKILP</sequence>
<accession>A0A5J5GBK0</accession>
<keyword evidence="1" id="KW-0805">Transcription regulation</keyword>
<dbReference type="Gene3D" id="1.10.10.60">
    <property type="entry name" value="Homeodomain-like"/>
    <property type="match status" value="2"/>
</dbReference>
<evidence type="ECO:0000313" key="7">
    <source>
        <dbReference type="EMBL" id="KAA9005381.1"/>
    </source>
</evidence>
<dbReference type="GO" id="GO:0043565">
    <property type="term" value="F:sequence-specific DNA binding"/>
    <property type="evidence" value="ECO:0007669"/>
    <property type="project" value="InterPro"/>
</dbReference>
<dbReference type="SUPFAM" id="SSF46689">
    <property type="entry name" value="Homeodomain-like"/>
    <property type="match status" value="2"/>
</dbReference>
<dbReference type="SMART" id="SM00448">
    <property type="entry name" value="REC"/>
    <property type="match status" value="1"/>
</dbReference>
<evidence type="ECO:0000256" key="4">
    <source>
        <dbReference type="PROSITE-ProRule" id="PRU00169"/>
    </source>
</evidence>
<keyword evidence="2" id="KW-0238">DNA-binding</keyword>
<evidence type="ECO:0000259" key="6">
    <source>
        <dbReference type="PROSITE" id="PS50110"/>
    </source>
</evidence>
<dbReference type="PROSITE" id="PS01124">
    <property type="entry name" value="HTH_ARAC_FAMILY_2"/>
    <property type="match status" value="1"/>
</dbReference>
<proteinExistence type="predicted"/>
<keyword evidence="8" id="KW-1185">Reference proteome</keyword>
<keyword evidence="3" id="KW-0804">Transcription</keyword>
<dbReference type="CDD" id="cd17536">
    <property type="entry name" value="REC_YesN-like"/>
    <property type="match status" value="1"/>
</dbReference>
<evidence type="ECO:0000256" key="1">
    <source>
        <dbReference type="ARBA" id="ARBA00023015"/>
    </source>
</evidence>
<dbReference type="GO" id="GO:0003700">
    <property type="term" value="F:DNA-binding transcription factor activity"/>
    <property type="evidence" value="ECO:0007669"/>
    <property type="project" value="InterPro"/>
</dbReference>
<dbReference type="PROSITE" id="PS00041">
    <property type="entry name" value="HTH_ARAC_FAMILY_1"/>
    <property type="match status" value="1"/>
</dbReference>
<evidence type="ECO:0000256" key="3">
    <source>
        <dbReference type="ARBA" id="ARBA00023163"/>
    </source>
</evidence>
<dbReference type="InterPro" id="IPR001789">
    <property type="entry name" value="Sig_transdc_resp-reg_receiver"/>
</dbReference>
<dbReference type="EMBL" id="VYKK01000008">
    <property type="protein sequence ID" value="KAA9005381.1"/>
    <property type="molecule type" value="Genomic_DNA"/>
</dbReference>
<name>A0A5J5GBK0_9BACL</name>
<dbReference type="GO" id="GO:0000160">
    <property type="term" value="P:phosphorelay signal transduction system"/>
    <property type="evidence" value="ECO:0007669"/>
    <property type="project" value="InterPro"/>
</dbReference>
<dbReference type="InterPro" id="IPR018060">
    <property type="entry name" value="HTH_AraC"/>
</dbReference>
<dbReference type="InterPro" id="IPR009057">
    <property type="entry name" value="Homeodomain-like_sf"/>
</dbReference>
<gene>
    <name evidence="7" type="ORF">F4V43_07875</name>
</gene>
<dbReference type="SUPFAM" id="SSF52172">
    <property type="entry name" value="CheY-like"/>
    <property type="match status" value="1"/>
</dbReference>
<dbReference type="Pfam" id="PF00072">
    <property type="entry name" value="Response_reg"/>
    <property type="match status" value="1"/>
</dbReference>
<evidence type="ECO:0000313" key="8">
    <source>
        <dbReference type="Proteomes" id="UP000367750"/>
    </source>
</evidence>
<dbReference type="OrthoDB" id="342399at2"/>
<feature type="domain" description="HTH araC/xylS-type" evidence="5">
    <location>
        <begin position="395"/>
        <end position="494"/>
    </location>
</feature>
<dbReference type="PANTHER" id="PTHR43280:SF2">
    <property type="entry name" value="HTH-TYPE TRANSCRIPTIONAL REGULATOR EXSA"/>
    <property type="match status" value="1"/>
</dbReference>
<evidence type="ECO:0000256" key="2">
    <source>
        <dbReference type="ARBA" id="ARBA00023125"/>
    </source>
</evidence>
<reference evidence="7 8" key="1">
    <citation type="submission" date="2019-09" db="EMBL/GenBank/DDBJ databases">
        <title>Bacillus ochoae sp. nov., Paenibacillus whitsoniae sp. nov., Paenibacillus spiritus sp. nov. Isolated from the Mars Exploration Rover during spacecraft assembly.</title>
        <authorList>
            <person name="Seuylemezian A."/>
            <person name="Vaishampayan P."/>
        </authorList>
    </citation>
    <scope>NUCLEOTIDE SEQUENCE [LARGE SCALE GENOMIC DNA]</scope>
    <source>
        <strain evidence="7 8">MER_111</strain>
    </source>
</reference>
<dbReference type="Gene3D" id="3.40.50.2300">
    <property type="match status" value="1"/>
</dbReference>
<dbReference type="Proteomes" id="UP000367750">
    <property type="component" value="Unassembled WGS sequence"/>
</dbReference>
<protein>
    <submittedName>
        <fullName evidence="7">Response regulator</fullName>
    </submittedName>
</protein>
<dbReference type="Pfam" id="PF12833">
    <property type="entry name" value="HTH_18"/>
    <property type="match status" value="1"/>
</dbReference>
<feature type="domain" description="Response regulatory" evidence="6">
    <location>
        <begin position="3"/>
        <end position="120"/>
    </location>
</feature>
<dbReference type="RefSeq" id="WP_150457694.1">
    <property type="nucleotide sequence ID" value="NZ_VYKK01000008.1"/>
</dbReference>
<dbReference type="AlphaFoldDB" id="A0A5J5GBK0"/>
<keyword evidence="4" id="KW-0597">Phosphoprotein</keyword>
<dbReference type="SMART" id="SM00342">
    <property type="entry name" value="HTH_ARAC"/>
    <property type="match status" value="1"/>
</dbReference>
<dbReference type="InterPro" id="IPR011006">
    <property type="entry name" value="CheY-like_superfamily"/>
</dbReference>
<evidence type="ECO:0000259" key="5">
    <source>
        <dbReference type="PROSITE" id="PS01124"/>
    </source>
</evidence>
<dbReference type="PROSITE" id="PS50110">
    <property type="entry name" value="RESPONSE_REGULATORY"/>
    <property type="match status" value="1"/>
</dbReference>
<feature type="modified residue" description="4-aspartylphosphate" evidence="4">
    <location>
        <position position="55"/>
    </location>
</feature>
<comment type="caution">
    <text evidence="7">The sequence shown here is derived from an EMBL/GenBank/DDBJ whole genome shotgun (WGS) entry which is preliminary data.</text>
</comment>
<organism evidence="7 8">
    <name type="scientific">Paenibacillus spiritus</name>
    <dbReference type="NCBI Taxonomy" id="2496557"/>
    <lineage>
        <taxon>Bacteria</taxon>
        <taxon>Bacillati</taxon>
        <taxon>Bacillota</taxon>
        <taxon>Bacilli</taxon>
        <taxon>Bacillales</taxon>
        <taxon>Paenibacillaceae</taxon>
        <taxon>Paenibacillus</taxon>
    </lineage>
</organism>
<dbReference type="PANTHER" id="PTHR43280">
    <property type="entry name" value="ARAC-FAMILY TRANSCRIPTIONAL REGULATOR"/>
    <property type="match status" value="1"/>
</dbReference>
<dbReference type="InterPro" id="IPR018062">
    <property type="entry name" value="HTH_AraC-typ_CS"/>
</dbReference>